<dbReference type="SUPFAM" id="SSF56935">
    <property type="entry name" value="Porins"/>
    <property type="match status" value="1"/>
</dbReference>
<dbReference type="Pfam" id="PF13715">
    <property type="entry name" value="CarbopepD_reg_2"/>
    <property type="match status" value="1"/>
</dbReference>
<evidence type="ECO:0000313" key="3">
    <source>
        <dbReference type="EMBL" id="MCA5004548.1"/>
    </source>
</evidence>
<dbReference type="RefSeq" id="WP_225551934.1">
    <property type="nucleotide sequence ID" value="NZ_JADEYP010000006.1"/>
</dbReference>
<feature type="domain" description="Outer membrane protein beta-barrel" evidence="2">
    <location>
        <begin position="441"/>
        <end position="893"/>
    </location>
</feature>
<accession>A0ABS7Z3H2</accession>
<keyword evidence="1" id="KW-0732">Signal</keyword>
<dbReference type="Pfam" id="PF14905">
    <property type="entry name" value="OMP_b-brl_3"/>
    <property type="match status" value="1"/>
</dbReference>
<evidence type="ECO:0000313" key="4">
    <source>
        <dbReference type="Proteomes" id="UP001165302"/>
    </source>
</evidence>
<dbReference type="Proteomes" id="UP001165302">
    <property type="component" value="Unassembled WGS sequence"/>
</dbReference>
<dbReference type="SUPFAM" id="SSF49478">
    <property type="entry name" value="Cna protein B-type domain"/>
    <property type="match status" value="1"/>
</dbReference>
<keyword evidence="4" id="KW-1185">Reference proteome</keyword>
<organism evidence="3 4">
    <name type="scientific">Sphingobacterium bovistauri</name>
    <dbReference type="NCBI Taxonomy" id="2781959"/>
    <lineage>
        <taxon>Bacteria</taxon>
        <taxon>Pseudomonadati</taxon>
        <taxon>Bacteroidota</taxon>
        <taxon>Sphingobacteriia</taxon>
        <taxon>Sphingobacteriales</taxon>
        <taxon>Sphingobacteriaceae</taxon>
        <taxon>Sphingobacterium</taxon>
    </lineage>
</organism>
<evidence type="ECO:0000259" key="2">
    <source>
        <dbReference type="Pfam" id="PF14905"/>
    </source>
</evidence>
<dbReference type="EMBL" id="JADEYP010000006">
    <property type="protein sequence ID" value="MCA5004548.1"/>
    <property type="molecule type" value="Genomic_DNA"/>
</dbReference>
<reference evidence="3" key="1">
    <citation type="submission" date="2020-10" db="EMBL/GenBank/DDBJ databases">
        <authorList>
            <person name="Lu T."/>
            <person name="Wang Q."/>
            <person name="Han X."/>
        </authorList>
    </citation>
    <scope>NUCLEOTIDE SEQUENCE</scope>
    <source>
        <strain evidence="3">WQ 366</strain>
    </source>
</reference>
<feature type="signal peptide" evidence="1">
    <location>
        <begin position="1"/>
        <end position="20"/>
    </location>
</feature>
<gene>
    <name evidence="3" type="ORF">IPZ78_05190</name>
</gene>
<dbReference type="InterPro" id="IPR041700">
    <property type="entry name" value="OMP_b-brl_3"/>
</dbReference>
<name>A0ABS7Z3H2_9SPHI</name>
<sequence length="901" mass="102406">MKGSFLLLMTFLGFICNSFAQTKISGRVLDITDKVKLKNTSIMLLQSKDSLLVDYTRADENGYFEFKKPAKGDHLVVVSYPKYADFYQEVKASSNHNDLGEILLSSVAHLIEEVVVKRRSAITIKGDTTEYDASQFVVEKNAKVEDLLKVLPGITVDASGKITAQGKTVQKVLVDGEEFFGDDPTLVTRNLRSDMVDKVQVYEKKSDQAQRTGVDDGVREQTINVQLKEDAKNGMFGKALLGAGTDEYYMGQLMLNKFKGSQKISAYGLFGNNGTTSLNWQDAQKFGVDVDASFEGGQMVVNDPFSGQGVVGIPRVINSGVNFNDRWKKDKYQLNLSYKYGKLQADGKEETIMSGVINSTTDKFVDTDNDQHRINFKLDTKIDSLNQLLVTARASKKVLWSNDVINSQNFLANQNPVSSNSSEEEKDHKIDDVGVSVLYTKKFMKKGRSLSLNFGANNEETTGDGYLYSTLVSGTVKDTTDQRKETDQQLSAIQAGVTYTEPLSKVFNMAIGYDINRVSNASLIESFNKGISNQYNDLDTKFSSNYDYNRVSNNYKLALIYNTEKLTANLTNNFNDDRLNQVNNYSNKSLKRNFFTYNPRLETNFKISNSKSLRMTYSGKNQLPSLNQIQPILNNSDRLNQYLGNENLNPAFVNIIEGFYHSFNILSNQFKYLGSTFTMTKDPIVQNITTDSVNTYRWDNIEGKNNFDWSVYSGYYFRLNKELVLDNSISPVFSISRNHNFVNGDANVVNTQSYSLTYEIKRETKTGFNFSTKFTPQYRQMKSNLRPEHDNSGFVFTSGGSLEYFISKTFKVYTNYDYSYEAPTAALDQKLERFLIHPGVSKKFLKNESLVLDFVVNDVLNQNIGYSRSQRNSIFEQRRFDTIRRYYMLKLSWDFNKMFVK</sequence>
<feature type="chain" id="PRO_5045129628" evidence="1">
    <location>
        <begin position="21"/>
        <end position="901"/>
    </location>
</feature>
<protein>
    <submittedName>
        <fullName evidence="3">Outer membrane beta-barrel protein</fullName>
    </submittedName>
</protein>
<proteinExistence type="predicted"/>
<comment type="caution">
    <text evidence="3">The sequence shown here is derived from an EMBL/GenBank/DDBJ whole genome shotgun (WGS) entry which is preliminary data.</text>
</comment>
<evidence type="ECO:0000256" key="1">
    <source>
        <dbReference type="SAM" id="SignalP"/>
    </source>
</evidence>